<reference evidence="3 4" key="1">
    <citation type="journal article" date="2013" name="Curr. Biol.">
        <title>The Genome of the Foraminiferan Reticulomyxa filosa.</title>
        <authorList>
            <person name="Glockner G."/>
            <person name="Hulsmann N."/>
            <person name="Schleicher M."/>
            <person name="Noegel A.A."/>
            <person name="Eichinger L."/>
            <person name="Gallinger C."/>
            <person name="Pawlowski J."/>
            <person name="Sierra R."/>
            <person name="Euteneuer U."/>
            <person name="Pillet L."/>
            <person name="Moustafa A."/>
            <person name="Platzer M."/>
            <person name="Groth M."/>
            <person name="Szafranski K."/>
            <person name="Schliwa M."/>
        </authorList>
    </citation>
    <scope>NUCLEOTIDE SEQUENCE [LARGE SCALE GENOMIC DNA]</scope>
</reference>
<evidence type="ECO:0008006" key="5">
    <source>
        <dbReference type="Google" id="ProtNLM"/>
    </source>
</evidence>
<dbReference type="SUPFAM" id="SSF49562">
    <property type="entry name" value="C2 domain (Calcium/lipid-binding domain, CaLB)"/>
    <property type="match status" value="1"/>
</dbReference>
<dbReference type="GO" id="GO:0016314">
    <property type="term" value="F:phosphatidylinositol-3,4,5-trisphosphate 3-phosphatase activity"/>
    <property type="evidence" value="ECO:0007669"/>
    <property type="project" value="TreeGrafter"/>
</dbReference>
<dbReference type="Pfam" id="PF10409">
    <property type="entry name" value="PTEN_C2"/>
    <property type="match status" value="1"/>
</dbReference>
<dbReference type="Proteomes" id="UP000023152">
    <property type="component" value="Unassembled WGS sequence"/>
</dbReference>
<dbReference type="InterPro" id="IPR014020">
    <property type="entry name" value="Tensin_C2-dom"/>
</dbReference>
<dbReference type="Gene3D" id="1.10.10.10">
    <property type="entry name" value="Winged helix-like DNA-binding domain superfamily/Winged helix DNA-binding domain"/>
    <property type="match status" value="1"/>
</dbReference>
<keyword evidence="4" id="KW-1185">Reference proteome</keyword>
<sequence>NQKGVTIPSQRRWVEYYEELMRLKKQGKAMPPSKNYRLKAIFISGSAPPFKSCTIFNSFEADELYYIYEAKCVCSLRDTNTKKASREGISGSEIIPEEEVILNKDVKIQFDGGLRKQRLFSFWFNTDFVKDGVLRLEKDDVDKVSKKKKPATFSWNCCDCFEITRQLVIRNRGWKNDIYKDCFTGQDAVKWLRNIGTFSSIDACTAFGNLLIKEKIVYCAQRKDETPLPS</sequence>
<dbReference type="InterPro" id="IPR051281">
    <property type="entry name" value="Dual-spec_lipid-protein_phosph"/>
</dbReference>
<organism evidence="3 4">
    <name type="scientific">Reticulomyxa filosa</name>
    <dbReference type="NCBI Taxonomy" id="46433"/>
    <lineage>
        <taxon>Eukaryota</taxon>
        <taxon>Sar</taxon>
        <taxon>Rhizaria</taxon>
        <taxon>Retaria</taxon>
        <taxon>Foraminifera</taxon>
        <taxon>Monothalamids</taxon>
        <taxon>Reticulomyxidae</taxon>
        <taxon>Reticulomyxa</taxon>
    </lineage>
</organism>
<dbReference type="InterPro" id="IPR000591">
    <property type="entry name" value="DEP_dom"/>
</dbReference>
<evidence type="ECO:0000313" key="3">
    <source>
        <dbReference type="EMBL" id="ETO16498.1"/>
    </source>
</evidence>
<comment type="caution">
    <text evidence="3">The sequence shown here is derived from an EMBL/GenBank/DDBJ whole genome shotgun (WGS) entry which is preliminary data.</text>
</comment>
<dbReference type="InterPro" id="IPR036388">
    <property type="entry name" value="WH-like_DNA-bd_sf"/>
</dbReference>
<dbReference type="GO" id="GO:0005829">
    <property type="term" value="C:cytosol"/>
    <property type="evidence" value="ECO:0007669"/>
    <property type="project" value="TreeGrafter"/>
</dbReference>
<accession>X6MR76</accession>
<feature type="non-terminal residue" evidence="3">
    <location>
        <position position="1"/>
    </location>
</feature>
<feature type="domain" description="DEP" evidence="1">
    <location>
        <begin position="163"/>
        <end position="217"/>
    </location>
</feature>
<gene>
    <name evidence="3" type="ORF">RFI_20841</name>
</gene>
<dbReference type="PANTHER" id="PTHR12305">
    <property type="entry name" value="PHOSPHATASE WITH HOMOLOGY TO TENSIN"/>
    <property type="match status" value="1"/>
</dbReference>
<dbReference type="AlphaFoldDB" id="X6MR76"/>
<name>X6MR76_RETFI</name>
<protein>
    <recommendedName>
        <fullName evidence="5">DEP domain-containing protein</fullName>
    </recommendedName>
</protein>
<dbReference type="EMBL" id="ASPP01018194">
    <property type="protein sequence ID" value="ETO16498.1"/>
    <property type="molecule type" value="Genomic_DNA"/>
</dbReference>
<feature type="domain" description="C2 tensin-type" evidence="2">
    <location>
        <begin position="33"/>
        <end position="162"/>
    </location>
</feature>
<evidence type="ECO:0000259" key="1">
    <source>
        <dbReference type="PROSITE" id="PS50186"/>
    </source>
</evidence>
<dbReference type="PROSITE" id="PS50186">
    <property type="entry name" value="DEP"/>
    <property type="match status" value="1"/>
</dbReference>
<evidence type="ECO:0000259" key="2">
    <source>
        <dbReference type="PROSITE" id="PS51182"/>
    </source>
</evidence>
<dbReference type="InterPro" id="IPR035892">
    <property type="entry name" value="C2_domain_sf"/>
</dbReference>
<dbReference type="Gene3D" id="2.60.40.1110">
    <property type="match status" value="1"/>
</dbReference>
<dbReference type="OrthoDB" id="16692at2759"/>
<dbReference type="CDD" id="cd04371">
    <property type="entry name" value="DEP"/>
    <property type="match status" value="1"/>
</dbReference>
<dbReference type="GO" id="GO:0035556">
    <property type="term" value="P:intracellular signal transduction"/>
    <property type="evidence" value="ECO:0007669"/>
    <property type="project" value="InterPro"/>
</dbReference>
<dbReference type="Pfam" id="PF00610">
    <property type="entry name" value="DEP"/>
    <property type="match status" value="1"/>
</dbReference>
<dbReference type="InterPro" id="IPR036390">
    <property type="entry name" value="WH_DNA-bd_sf"/>
</dbReference>
<dbReference type="PROSITE" id="PS51182">
    <property type="entry name" value="C2_TENSIN"/>
    <property type="match status" value="1"/>
</dbReference>
<proteinExistence type="predicted"/>
<evidence type="ECO:0000313" key="4">
    <source>
        <dbReference type="Proteomes" id="UP000023152"/>
    </source>
</evidence>
<dbReference type="SUPFAM" id="SSF46785">
    <property type="entry name" value="Winged helix' DNA-binding domain"/>
    <property type="match status" value="1"/>
</dbReference>